<sequence length="321" mass="35653">MQELKAGFVYTAESGLLTSMDYSESNDLFVFTNSDGILKLYDLNSVEEKKELHCKLYGCHIARFTRSNDAVISSSFPRGHDHAIRLHCLHNNAYLRFFKGHTDTVLSLDMCKTGDEFLSSSKDGTVRLWDLRTERGLGCLRSQTGQSVPFAAFDPTGLVFSAVTDDGQITTYDLRKLAPFSVNKLRPDPAHIRNFSFSPDGKYLAVLLTDGRVVILDSIQFIPISTICGDDTPYKQIASISFSVDSMSILCLTHLLEKECNGAGATCYVFSVKTGKHEQTLVIPAQHISSVSTLPSVAFHPHRFLASFLVESTLSFFIPFH</sequence>
<dbReference type="PANTHER" id="PTHR19861:SF0">
    <property type="entry name" value="WD REPEAT-CONTAINING PROTEIN 82"/>
    <property type="match status" value="1"/>
</dbReference>
<feature type="repeat" description="WD" evidence="6">
    <location>
        <begin position="98"/>
        <end position="133"/>
    </location>
</feature>
<dbReference type="PROSITE" id="PS50082">
    <property type="entry name" value="WD_REPEATS_2"/>
    <property type="match status" value="1"/>
</dbReference>
<dbReference type="SUPFAM" id="SSF50978">
    <property type="entry name" value="WD40 repeat-like"/>
    <property type="match status" value="1"/>
</dbReference>
<evidence type="ECO:0000313" key="7">
    <source>
        <dbReference type="EMBL" id="KAK2959340.1"/>
    </source>
</evidence>
<evidence type="ECO:0000256" key="2">
    <source>
        <dbReference type="ARBA" id="ARBA00005616"/>
    </source>
</evidence>
<comment type="subcellular location">
    <subcellularLocation>
        <location evidence="1">Nucleus</location>
    </subcellularLocation>
</comment>
<comment type="similarity">
    <text evidence="2">Belongs to the WD repeat SWD2 family.</text>
</comment>
<evidence type="ECO:0000256" key="1">
    <source>
        <dbReference type="ARBA" id="ARBA00004123"/>
    </source>
</evidence>
<evidence type="ECO:0000256" key="6">
    <source>
        <dbReference type="PROSITE-ProRule" id="PRU00221"/>
    </source>
</evidence>
<evidence type="ECO:0000256" key="4">
    <source>
        <dbReference type="ARBA" id="ARBA00022737"/>
    </source>
</evidence>
<keyword evidence="4" id="KW-0677">Repeat</keyword>
<keyword evidence="3 6" id="KW-0853">WD repeat</keyword>
<reference evidence="7 8" key="1">
    <citation type="journal article" date="2022" name="bioRxiv">
        <title>Genomics of Preaxostyla Flagellates Illuminates Evolutionary Transitions and the Path Towards Mitochondrial Loss.</title>
        <authorList>
            <person name="Novak L.V.F."/>
            <person name="Treitli S.C."/>
            <person name="Pyrih J."/>
            <person name="Halakuc P."/>
            <person name="Pipaliya S.V."/>
            <person name="Vacek V."/>
            <person name="Brzon O."/>
            <person name="Soukal P."/>
            <person name="Eme L."/>
            <person name="Dacks J.B."/>
            <person name="Karnkowska A."/>
            <person name="Elias M."/>
            <person name="Hampl V."/>
        </authorList>
    </citation>
    <scope>NUCLEOTIDE SEQUENCE [LARGE SCALE GENOMIC DNA]</scope>
    <source>
        <strain evidence="7">NAU3</strain>
        <tissue evidence="7">Gut</tissue>
    </source>
</reference>
<dbReference type="Gene3D" id="2.130.10.10">
    <property type="entry name" value="YVTN repeat-like/Quinoprotein amine dehydrogenase"/>
    <property type="match status" value="1"/>
</dbReference>
<accession>A0ABQ9Y6H0</accession>
<dbReference type="SMART" id="SM00320">
    <property type="entry name" value="WD40"/>
    <property type="match status" value="4"/>
</dbReference>
<evidence type="ECO:0000256" key="3">
    <source>
        <dbReference type="ARBA" id="ARBA00022574"/>
    </source>
</evidence>
<evidence type="ECO:0000256" key="5">
    <source>
        <dbReference type="ARBA" id="ARBA00023242"/>
    </source>
</evidence>
<organism evidence="7 8">
    <name type="scientific">Blattamonas nauphoetae</name>
    <dbReference type="NCBI Taxonomy" id="2049346"/>
    <lineage>
        <taxon>Eukaryota</taxon>
        <taxon>Metamonada</taxon>
        <taxon>Preaxostyla</taxon>
        <taxon>Oxymonadida</taxon>
        <taxon>Blattamonas</taxon>
    </lineage>
</organism>
<dbReference type="InterPro" id="IPR015943">
    <property type="entry name" value="WD40/YVTN_repeat-like_dom_sf"/>
</dbReference>
<keyword evidence="8" id="KW-1185">Reference proteome</keyword>
<dbReference type="EMBL" id="JARBJD010000030">
    <property type="protein sequence ID" value="KAK2959340.1"/>
    <property type="molecule type" value="Genomic_DNA"/>
</dbReference>
<dbReference type="InterPro" id="IPR036322">
    <property type="entry name" value="WD40_repeat_dom_sf"/>
</dbReference>
<dbReference type="PANTHER" id="PTHR19861">
    <property type="entry name" value="WD40 REPEAT PROTEIN SWD2"/>
    <property type="match status" value="1"/>
</dbReference>
<evidence type="ECO:0000313" key="8">
    <source>
        <dbReference type="Proteomes" id="UP001281761"/>
    </source>
</evidence>
<dbReference type="InterPro" id="IPR001680">
    <property type="entry name" value="WD40_rpt"/>
</dbReference>
<dbReference type="Proteomes" id="UP001281761">
    <property type="component" value="Unassembled WGS sequence"/>
</dbReference>
<comment type="caution">
    <text evidence="7">The sequence shown here is derived from an EMBL/GenBank/DDBJ whole genome shotgun (WGS) entry which is preliminary data.</text>
</comment>
<dbReference type="Pfam" id="PF00400">
    <property type="entry name" value="WD40"/>
    <property type="match status" value="1"/>
</dbReference>
<keyword evidence="5" id="KW-0539">Nucleus</keyword>
<protein>
    <submittedName>
        <fullName evidence="7">Set1 complex component swd2</fullName>
    </submittedName>
</protein>
<name>A0ABQ9Y6H0_9EUKA</name>
<dbReference type="InterPro" id="IPR037867">
    <property type="entry name" value="Swd2/WDR82"/>
</dbReference>
<gene>
    <name evidence="7" type="ORF">BLNAU_5649</name>
</gene>
<dbReference type="PROSITE" id="PS50294">
    <property type="entry name" value="WD_REPEATS_REGION"/>
    <property type="match status" value="1"/>
</dbReference>
<proteinExistence type="inferred from homology"/>